<dbReference type="Proteomes" id="UP001144256">
    <property type="component" value="Unassembled WGS sequence"/>
</dbReference>
<organism evidence="1 2">
    <name type="scientific">Vallitalea longa</name>
    <dbReference type="NCBI Taxonomy" id="2936439"/>
    <lineage>
        <taxon>Bacteria</taxon>
        <taxon>Bacillati</taxon>
        <taxon>Bacillota</taxon>
        <taxon>Clostridia</taxon>
        <taxon>Lachnospirales</taxon>
        <taxon>Vallitaleaceae</taxon>
        <taxon>Vallitalea</taxon>
    </lineage>
</organism>
<keyword evidence="2" id="KW-1185">Reference proteome</keyword>
<sequence>MIIVKDKRTNKNYILLGTGFGAYKAVRPSLLGGNFIPHEEEGTVETVAVCDKFGDISWHESSDLQVIKVDGIEIRDINIDDEPDEKVYEYCPACGATLSKGDKICHDCGITIMDY</sequence>
<proteinExistence type="predicted"/>
<dbReference type="EMBL" id="BRLB01000023">
    <property type="protein sequence ID" value="GKX31951.1"/>
    <property type="molecule type" value="Genomic_DNA"/>
</dbReference>
<name>A0A9W6DG56_9FIRM</name>
<reference evidence="1" key="1">
    <citation type="submission" date="2022-06" db="EMBL/GenBank/DDBJ databases">
        <title>Vallitalea longa sp. nov., an anaerobic bacterium isolated from marine sediment.</title>
        <authorList>
            <person name="Hirano S."/>
            <person name="Terahara T."/>
            <person name="Mori K."/>
            <person name="Hamada M."/>
            <person name="Matsumoto R."/>
            <person name="Kobayashi T."/>
        </authorList>
    </citation>
    <scope>NUCLEOTIDE SEQUENCE</scope>
    <source>
        <strain evidence="1">SH18-1</strain>
    </source>
</reference>
<gene>
    <name evidence="1" type="ORF">SH1V18_44310</name>
</gene>
<protein>
    <recommendedName>
        <fullName evidence="3">Zinc-ribbon domain-containing protein</fullName>
    </recommendedName>
</protein>
<dbReference type="RefSeq" id="WP_281819303.1">
    <property type="nucleotide sequence ID" value="NZ_BRLB01000023.1"/>
</dbReference>
<comment type="caution">
    <text evidence="1">The sequence shown here is derived from an EMBL/GenBank/DDBJ whole genome shotgun (WGS) entry which is preliminary data.</text>
</comment>
<evidence type="ECO:0008006" key="3">
    <source>
        <dbReference type="Google" id="ProtNLM"/>
    </source>
</evidence>
<accession>A0A9W6DG56</accession>
<evidence type="ECO:0000313" key="1">
    <source>
        <dbReference type="EMBL" id="GKX31951.1"/>
    </source>
</evidence>
<dbReference type="AlphaFoldDB" id="A0A9W6DG56"/>
<evidence type="ECO:0000313" key="2">
    <source>
        <dbReference type="Proteomes" id="UP001144256"/>
    </source>
</evidence>